<evidence type="ECO:0000256" key="3">
    <source>
        <dbReference type="ARBA" id="ARBA00022475"/>
    </source>
</evidence>
<accession>A0A657XM21</accession>
<dbReference type="RefSeq" id="WP_025905684.1">
    <property type="nucleotide sequence ID" value="NZ_CAJVGN010000001.1"/>
</dbReference>
<evidence type="ECO:0000259" key="10">
    <source>
        <dbReference type="PROSITE" id="PS50928"/>
    </source>
</evidence>
<dbReference type="InterPro" id="IPR000515">
    <property type="entry name" value="MetI-like"/>
</dbReference>
<reference evidence="12" key="5">
    <citation type="submission" date="2022-09" db="EMBL/GenBank/DDBJ databases">
        <authorList>
            <person name="De Moura G.S."/>
            <person name="Carvalho E."/>
            <person name="Ramos Sanchez E.M."/>
            <person name="Sellera F.P."/>
            <person name="Marques M.F.S."/>
            <person name="Heinemann M.B."/>
            <person name="De Vliegher S."/>
            <person name="Souza F.N."/>
            <person name="Mota R.A."/>
        </authorList>
    </citation>
    <scope>NUCLEOTIDE SEQUENCE</scope>
    <source>
        <strain evidence="12">BR656</strain>
    </source>
</reference>
<dbReference type="Proteomes" id="UP001176210">
    <property type="component" value="Unassembled WGS sequence"/>
</dbReference>
<keyword evidence="7" id="KW-0921">Nickel transport</keyword>
<evidence type="ECO:0000313" key="14">
    <source>
        <dbReference type="EMBL" id="RTX73138.1"/>
    </source>
</evidence>
<proteinExistence type="inferred from homology"/>
<dbReference type="Proteomes" id="UP000274792">
    <property type="component" value="Unassembled WGS sequence"/>
</dbReference>
<evidence type="ECO:0000256" key="9">
    <source>
        <dbReference type="RuleBase" id="RU363032"/>
    </source>
</evidence>
<keyword evidence="17" id="KW-1185">Reference proteome</keyword>
<dbReference type="EMBL" id="CP069389">
    <property type="protein sequence ID" value="QRN90561.1"/>
    <property type="molecule type" value="Genomic_DNA"/>
</dbReference>
<feature type="transmembrane region" description="Helical" evidence="9">
    <location>
        <begin position="271"/>
        <end position="297"/>
    </location>
</feature>
<reference evidence="12" key="6">
    <citation type="journal article" date="2023" name="Vet. Microbiol.">
        <title>Emergence of livestock-associated Mammaliicoccus sciuri ST71 co-harbouring mecA and mecC genes in Brazil.</title>
        <authorList>
            <person name="de Moura G.S."/>
            <person name="de Carvalho E."/>
            <person name="Ramos Sanchez E.M."/>
            <person name="Sellera F.P."/>
            <person name="Marques M.F.S."/>
            <person name="Heinemann M.B."/>
            <person name="De Vliegher S."/>
            <person name="Souza F.N."/>
            <person name="Mota R.A."/>
        </authorList>
    </citation>
    <scope>NUCLEOTIDE SEQUENCE</scope>
    <source>
        <strain evidence="12">BR656</strain>
    </source>
</reference>
<evidence type="ECO:0000256" key="1">
    <source>
        <dbReference type="ARBA" id="ARBA00004651"/>
    </source>
</evidence>
<keyword evidence="4" id="KW-0533">Nickel</keyword>
<feature type="transmembrane region" description="Helical" evidence="9">
    <location>
        <begin position="9"/>
        <end position="30"/>
    </location>
</feature>
<dbReference type="NCBIfam" id="NF045471">
    <property type="entry name" value="Opp3B"/>
    <property type="match status" value="1"/>
</dbReference>
<dbReference type="EMBL" id="JAPNQM010000001">
    <property type="protein sequence ID" value="MDL0116120.1"/>
    <property type="molecule type" value="Genomic_DNA"/>
</dbReference>
<evidence type="ECO:0000313" key="11">
    <source>
        <dbReference type="EMBL" id="ASE34672.1"/>
    </source>
</evidence>
<dbReference type="Gene3D" id="1.10.3720.10">
    <property type="entry name" value="MetI-like"/>
    <property type="match status" value="1"/>
</dbReference>
<reference evidence="15" key="1">
    <citation type="submission" date="2017-06" db="EMBL/GenBank/DDBJ databases">
        <title>FDA dAtabase for Regulatory Grade micrObial Sequences (FDA-ARGOS): Supporting development and validation of Infectious Disease Dx tests.</title>
        <authorList>
            <person name="Campos J."/>
            <person name="Goldberg B."/>
            <person name="Tallon L."/>
            <person name="Sadzewicz L."/>
            <person name="Sengamalay N."/>
            <person name="Ott S."/>
            <person name="Godinez A."/>
            <person name="Nagaraj S."/>
            <person name="Vavikolanu K."/>
            <person name="Vyas G."/>
            <person name="Nadendla S."/>
            <person name="Aluvathingal J."/>
            <person name="Geyer C."/>
            <person name="Nandy P."/>
            <person name="Hobson J."/>
            <person name="Sichtig H."/>
        </authorList>
    </citation>
    <scope>NUCLEOTIDE SEQUENCE [LARGE SCALE GENOMIC DNA]</scope>
    <source>
        <strain evidence="15">FDAARGOS_285</strain>
    </source>
</reference>
<keyword evidence="7" id="KW-0406">Ion transport</keyword>
<dbReference type="PROSITE" id="PS50928">
    <property type="entry name" value="ABC_TM1"/>
    <property type="match status" value="1"/>
</dbReference>
<evidence type="ECO:0000256" key="8">
    <source>
        <dbReference type="ARBA" id="ARBA00023136"/>
    </source>
</evidence>
<dbReference type="AlphaFoldDB" id="A0A1X0TYI0"/>
<dbReference type="GeneID" id="48593454"/>
<comment type="similarity">
    <text evidence="9">Belongs to the binding-protein-dependent transport system permease family.</text>
</comment>
<keyword evidence="5 9" id="KW-0812">Transmembrane</keyword>
<reference evidence="13" key="4">
    <citation type="submission" date="2021-02" db="EMBL/GenBank/DDBJ databases">
        <title>cfr and optrA-positive Staphylococcus spp.</title>
        <authorList>
            <person name="Chen L."/>
        </authorList>
    </citation>
    <scope>NUCLEOTIDE SEQUENCE</scope>
    <source>
        <strain evidence="13">GDQ20D70P</strain>
    </source>
</reference>
<dbReference type="Pfam" id="PF19300">
    <property type="entry name" value="BPD_transp_1_N"/>
    <property type="match status" value="1"/>
</dbReference>
<gene>
    <name evidence="14" type="ORF">CD117_06615</name>
    <name evidence="11" type="ORF">CEP64_08765</name>
    <name evidence="13" type="ORF">JRU67_10930</name>
    <name evidence="12" type="ORF">OWO77_03960</name>
</gene>
<evidence type="ECO:0000313" key="13">
    <source>
        <dbReference type="EMBL" id="QRN90561.1"/>
    </source>
</evidence>
<comment type="subcellular location">
    <subcellularLocation>
        <location evidence="1 9">Cell membrane</location>
        <topology evidence="1 9">Multi-pass membrane protein</topology>
    </subcellularLocation>
</comment>
<feature type="transmembrane region" description="Helical" evidence="9">
    <location>
        <begin position="132"/>
        <end position="153"/>
    </location>
</feature>
<dbReference type="PANTHER" id="PTHR43163:SF6">
    <property type="entry name" value="DIPEPTIDE TRANSPORT SYSTEM PERMEASE PROTEIN DPPB-RELATED"/>
    <property type="match status" value="1"/>
</dbReference>
<evidence type="ECO:0000313" key="16">
    <source>
        <dbReference type="Proteomes" id="UP000274792"/>
    </source>
</evidence>
<keyword evidence="6 9" id="KW-1133">Transmembrane helix</keyword>
<sequence length="308" mass="34162">MVRYTLKRIIYMFISLFLIMTITFFLMKLLPGSPYNDEKLSEEQKVIINEKYGLNDPVPVQYANYLKNVAKGDFGISFQYDNREVWSLIKPRLGPSVEMGTYAMILGTITGLLLGIVAAIRQNTIVDYGATFLSVIFISVPSFVLAVLLQYVFAVEWQIFPVAGWSGFMTAVLPSIALAAGVTATIARYIRSEMIEVLSSDYIELARAKGMSSARVIFGHAVRNGLIPIITIIVPMLAGILTGTLTIENIFGVPGLGDQFVRSIQTNDYPVIMALTLLFSFLFIISIFLVDVLYGLVDPRIRVEGGKK</sequence>
<evidence type="ECO:0000256" key="2">
    <source>
        <dbReference type="ARBA" id="ARBA00022448"/>
    </source>
</evidence>
<feature type="domain" description="ABC transmembrane type-1" evidence="10">
    <location>
        <begin position="93"/>
        <end position="290"/>
    </location>
</feature>
<dbReference type="EMBL" id="RXWV01000031">
    <property type="protein sequence ID" value="RTX73138.1"/>
    <property type="molecule type" value="Genomic_DNA"/>
</dbReference>
<keyword evidence="2 9" id="KW-0813">Transport</keyword>
<dbReference type="InterPro" id="IPR045621">
    <property type="entry name" value="BPD_transp_1_N"/>
</dbReference>
<dbReference type="GO" id="GO:0015675">
    <property type="term" value="P:nickel cation transport"/>
    <property type="evidence" value="ECO:0007669"/>
    <property type="project" value="UniProtKB-KW"/>
</dbReference>
<organism evidence="14 16">
    <name type="scientific">Mammaliicoccus sciuri</name>
    <name type="common">Staphylococcus sciuri</name>
    <dbReference type="NCBI Taxonomy" id="1296"/>
    <lineage>
        <taxon>Bacteria</taxon>
        <taxon>Bacillati</taxon>
        <taxon>Bacillota</taxon>
        <taxon>Bacilli</taxon>
        <taxon>Bacillales</taxon>
        <taxon>Staphylococcaceae</taxon>
        <taxon>Mammaliicoccus</taxon>
    </lineage>
</organism>
<dbReference type="KEGG" id="sscu:CEP64_08765"/>
<dbReference type="SUPFAM" id="SSF161098">
    <property type="entry name" value="MetI-like"/>
    <property type="match status" value="1"/>
</dbReference>
<dbReference type="Pfam" id="PF00528">
    <property type="entry name" value="BPD_transp_1"/>
    <property type="match status" value="1"/>
</dbReference>
<dbReference type="Proteomes" id="UP000640299">
    <property type="component" value="Chromosome"/>
</dbReference>
<dbReference type="CDD" id="cd06261">
    <property type="entry name" value="TM_PBP2"/>
    <property type="match status" value="1"/>
</dbReference>
<protein>
    <submittedName>
        <fullName evidence="14">ABC transporter permease</fullName>
    </submittedName>
</protein>
<reference evidence="14 16" key="3">
    <citation type="submission" date="2018-10" db="EMBL/GenBank/DDBJ databases">
        <title>A collection Staphylococci species genome sequencing.</title>
        <authorList>
            <person name="Cole K."/>
        </authorList>
    </citation>
    <scope>NUCLEOTIDE SEQUENCE [LARGE SCALE GENOMIC DNA]</scope>
    <source>
        <strain evidence="14">CCUG 37923</strain>
        <strain evidence="16">NCTC 12218</strain>
    </source>
</reference>
<dbReference type="PANTHER" id="PTHR43163">
    <property type="entry name" value="DIPEPTIDE TRANSPORT SYSTEM PERMEASE PROTEIN DPPB-RELATED"/>
    <property type="match status" value="1"/>
</dbReference>
<evidence type="ECO:0000313" key="17">
    <source>
        <dbReference type="Proteomes" id="UP001176210"/>
    </source>
</evidence>
<dbReference type="Proteomes" id="UP000197058">
    <property type="component" value="Chromosome"/>
</dbReference>
<evidence type="ECO:0000313" key="15">
    <source>
        <dbReference type="Proteomes" id="UP000197058"/>
    </source>
</evidence>
<evidence type="ECO:0000313" key="12">
    <source>
        <dbReference type="EMBL" id="MDL0116120.1"/>
    </source>
</evidence>
<feature type="transmembrane region" description="Helical" evidence="9">
    <location>
        <begin position="225"/>
        <end position="251"/>
    </location>
</feature>
<name>A0A1X0TYI0_MAMSC</name>
<keyword evidence="3" id="KW-1003">Cell membrane</keyword>
<dbReference type="InterPro" id="IPR035906">
    <property type="entry name" value="MetI-like_sf"/>
</dbReference>
<evidence type="ECO:0000256" key="4">
    <source>
        <dbReference type="ARBA" id="ARBA00022596"/>
    </source>
</evidence>
<dbReference type="GO" id="GO:0005886">
    <property type="term" value="C:plasma membrane"/>
    <property type="evidence" value="ECO:0007669"/>
    <property type="project" value="UniProtKB-SubCell"/>
</dbReference>
<dbReference type="EMBL" id="CP022046">
    <property type="protein sequence ID" value="ASE34672.1"/>
    <property type="molecule type" value="Genomic_DNA"/>
</dbReference>
<keyword evidence="8 9" id="KW-0472">Membrane</keyword>
<evidence type="ECO:0000256" key="7">
    <source>
        <dbReference type="ARBA" id="ARBA00023112"/>
    </source>
</evidence>
<evidence type="ECO:0000256" key="6">
    <source>
        <dbReference type="ARBA" id="ARBA00022989"/>
    </source>
</evidence>
<dbReference type="GO" id="GO:0055085">
    <property type="term" value="P:transmembrane transport"/>
    <property type="evidence" value="ECO:0007669"/>
    <property type="project" value="InterPro"/>
</dbReference>
<feature type="transmembrane region" description="Helical" evidence="9">
    <location>
        <begin position="99"/>
        <end position="120"/>
    </location>
</feature>
<feature type="transmembrane region" description="Helical" evidence="9">
    <location>
        <begin position="165"/>
        <end position="190"/>
    </location>
</feature>
<reference evidence="11" key="2">
    <citation type="submission" date="2017-12" db="EMBL/GenBank/DDBJ databases">
        <title>FDA dAtabase for Regulatory Grade micrObial Sequences (FDA-ARGOS): Supporting development and validation of Infectious Disease Dx tests.</title>
        <authorList>
            <person name="Campos J."/>
            <person name="Goldberg B."/>
            <person name="Tallon L."/>
            <person name="Sadzewicz L."/>
            <person name="Sengamalay N."/>
            <person name="Ott S."/>
            <person name="Godinez A."/>
            <person name="Nagaraj S."/>
            <person name="Vavikolanu K."/>
            <person name="Vyas G."/>
            <person name="Nadendla S."/>
            <person name="Aluvathingal J."/>
            <person name="Geyer C."/>
            <person name="Nandy P."/>
            <person name="Hobson J."/>
            <person name="Sichtig H."/>
        </authorList>
    </citation>
    <scope>NUCLEOTIDE SEQUENCE</scope>
    <source>
        <strain evidence="11">FDAARGOS_285</strain>
    </source>
</reference>
<accession>A0A1X0TYI0</accession>
<evidence type="ECO:0000256" key="5">
    <source>
        <dbReference type="ARBA" id="ARBA00022692"/>
    </source>
</evidence>
<dbReference type="eggNOG" id="COG0601">
    <property type="taxonomic scope" value="Bacteria"/>
</dbReference>